<evidence type="ECO:0000313" key="3">
    <source>
        <dbReference type="EMBL" id="MEG3183950.1"/>
    </source>
</evidence>
<name>A0ABU7YYA1_9GAMM</name>
<evidence type="ECO:0000313" key="4">
    <source>
        <dbReference type="Proteomes" id="UP001355056"/>
    </source>
</evidence>
<dbReference type="PANTHER" id="PTHR40254">
    <property type="entry name" value="BLR0577 PROTEIN"/>
    <property type="match status" value="1"/>
</dbReference>
<accession>A0ABU7YYA1</accession>
<dbReference type="InterPro" id="IPR038732">
    <property type="entry name" value="HpyO/CreE_NAD-binding"/>
</dbReference>
<dbReference type="InterPro" id="IPR052189">
    <property type="entry name" value="L-asp_N-monooxygenase_NS-form"/>
</dbReference>
<feature type="compositionally biased region" description="Polar residues" evidence="1">
    <location>
        <begin position="476"/>
        <end position="486"/>
    </location>
</feature>
<dbReference type="Proteomes" id="UP001355056">
    <property type="component" value="Unassembled WGS sequence"/>
</dbReference>
<gene>
    <name evidence="3" type="ORF">SNE34_08000</name>
</gene>
<feature type="region of interest" description="Disordered" evidence="1">
    <location>
        <begin position="463"/>
        <end position="486"/>
    </location>
</feature>
<dbReference type="PANTHER" id="PTHR40254:SF1">
    <property type="entry name" value="BLR0577 PROTEIN"/>
    <property type="match status" value="1"/>
</dbReference>
<proteinExistence type="predicted"/>
<dbReference type="PRINTS" id="PR00411">
    <property type="entry name" value="PNDRDTASEI"/>
</dbReference>
<reference evidence="3 4" key="1">
    <citation type="journal article" date="2016" name="Int. J. Syst. Evol. Microbiol.">
        <title>Lysobacter erysipheiresistens sp. nov., an antagonist of powdery mildew, isolated from tobacco-cultivated soil.</title>
        <authorList>
            <person name="Xie B."/>
            <person name="Li T."/>
            <person name="Lin X."/>
            <person name="Wang C.J."/>
            <person name="Chen Y.J."/>
            <person name="Liu W.J."/>
            <person name="Zhao Z.W."/>
        </authorList>
    </citation>
    <scope>NUCLEOTIDE SEQUENCE [LARGE SCALE GENOMIC DNA]</scope>
    <source>
        <strain evidence="3 4">RS-LYSO-3</strain>
    </source>
</reference>
<sequence length="486" mass="51227">MRLSSSDATAAADPLDVAIIGGGAAGLLAAIHLLRASEGRIRLCVVEPRALLGEGAAYSTRDPAHLLNVPAGGMSAFGDDPDHFVRHLQASGATPAIDGDAVARRYVPRLEYGNYLRATLGGQVALGSVHVRDAAVDVTGSAPHSIRLGSGRILHADAVVMATGNLPRSLAATRSCTNAAAIINAWDYEAIATIPADADVCIIGAGLSMADAAVSLAGQRHRGRITVLSRHGLMPLAHAASRGPAADVDGLLALGVRERMRAIRASAKSGMGDGAPWQWTMDGLRPHGQRFWRSLDDDEQRRFLRHVQRYWDIHRHRIAPEVAIGIDALRQSRQLTVHAGRVAAIDSGPTGFDVAWRPRGIATTKHMRVQRVIACAGIETRLQYMPSPLLAALAARGTITPDPHELGLAVDDAGALVSAAGIPQPRLLAIGSARIGHDWEATAIPELRAQAAAITERLIGAAAGPPGVTATRRKTPSSGPRWQPHQ</sequence>
<organism evidence="3 4">
    <name type="scientific">Novilysobacter erysipheiresistens</name>
    <dbReference type="NCBI Taxonomy" id="1749332"/>
    <lineage>
        <taxon>Bacteria</taxon>
        <taxon>Pseudomonadati</taxon>
        <taxon>Pseudomonadota</taxon>
        <taxon>Gammaproteobacteria</taxon>
        <taxon>Lysobacterales</taxon>
        <taxon>Lysobacteraceae</taxon>
        <taxon>Novilysobacter</taxon>
    </lineage>
</organism>
<feature type="domain" description="FAD-dependent urate hydroxylase HpyO/Asp monooxygenase CreE-like FAD/NAD(P)-binding" evidence="2">
    <location>
        <begin position="18"/>
        <end position="165"/>
    </location>
</feature>
<keyword evidence="4" id="KW-1185">Reference proteome</keyword>
<dbReference type="Pfam" id="PF13454">
    <property type="entry name" value="NAD_binding_9"/>
    <property type="match status" value="1"/>
</dbReference>
<comment type="caution">
    <text evidence="3">The sequence shown here is derived from an EMBL/GenBank/DDBJ whole genome shotgun (WGS) entry which is preliminary data.</text>
</comment>
<evidence type="ECO:0000256" key="1">
    <source>
        <dbReference type="SAM" id="MobiDB-lite"/>
    </source>
</evidence>
<dbReference type="SUPFAM" id="SSF51905">
    <property type="entry name" value="FAD/NAD(P)-binding domain"/>
    <property type="match status" value="2"/>
</dbReference>
<evidence type="ECO:0000259" key="2">
    <source>
        <dbReference type="Pfam" id="PF13454"/>
    </source>
</evidence>
<dbReference type="Gene3D" id="3.50.50.60">
    <property type="entry name" value="FAD/NAD(P)-binding domain"/>
    <property type="match status" value="1"/>
</dbReference>
<protein>
    <submittedName>
        <fullName evidence="3">FAD/NAD(P)-binding protein</fullName>
    </submittedName>
</protein>
<dbReference type="RefSeq" id="WP_332616393.1">
    <property type="nucleotide sequence ID" value="NZ_JAXGFP010000003.1"/>
</dbReference>
<dbReference type="EMBL" id="JAXGFP010000003">
    <property type="protein sequence ID" value="MEG3183950.1"/>
    <property type="molecule type" value="Genomic_DNA"/>
</dbReference>
<dbReference type="PRINTS" id="PR00368">
    <property type="entry name" value="FADPNR"/>
</dbReference>
<dbReference type="InterPro" id="IPR036188">
    <property type="entry name" value="FAD/NAD-bd_sf"/>
</dbReference>